<dbReference type="GO" id="GO:0008310">
    <property type="term" value="F:single-stranded DNA 3'-5' DNA exonuclease activity"/>
    <property type="evidence" value="ECO:0007669"/>
    <property type="project" value="UniProtKB-EC"/>
</dbReference>
<accession>A0A654LTV8</accession>
<evidence type="ECO:0000256" key="3">
    <source>
        <dbReference type="ARBA" id="ARBA00011315"/>
    </source>
</evidence>
<protein>
    <recommendedName>
        <fullName evidence="15">DNA polymerase II small subunit</fullName>
        <shortName evidence="15">Pol II</shortName>
        <ecNumber evidence="15">2.7.7.7</ecNumber>
    </recommendedName>
    <alternativeName>
        <fullName evidence="15">Exodeoxyribonuclease small subunit</fullName>
        <ecNumber evidence="15">3.1.11.1</ecNumber>
    </alternativeName>
</protein>
<dbReference type="GO" id="GO:0006308">
    <property type="term" value="P:DNA catabolic process"/>
    <property type="evidence" value="ECO:0007669"/>
    <property type="project" value="UniProtKB-UniRule"/>
</dbReference>
<evidence type="ECO:0000256" key="9">
    <source>
        <dbReference type="ARBA" id="ARBA00022839"/>
    </source>
</evidence>
<evidence type="ECO:0000256" key="15">
    <source>
        <dbReference type="HAMAP-Rule" id="MF_00325"/>
    </source>
</evidence>
<evidence type="ECO:0000259" key="16">
    <source>
        <dbReference type="Pfam" id="PF04042"/>
    </source>
</evidence>
<evidence type="ECO:0000256" key="7">
    <source>
        <dbReference type="ARBA" id="ARBA00022722"/>
    </source>
</evidence>
<dbReference type="KEGG" id="taa:NMY3_00625"/>
<evidence type="ECO:0000256" key="13">
    <source>
        <dbReference type="ARBA" id="ARBA00024817"/>
    </source>
</evidence>
<evidence type="ECO:0000256" key="12">
    <source>
        <dbReference type="ARBA" id="ARBA00023268"/>
    </source>
</evidence>
<keyword evidence="6 15" id="KW-0235">DNA replication</keyword>
<dbReference type="InterPro" id="IPR024826">
    <property type="entry name" value="DNA_pol_delta/II_ssu"/>
</dbReference>
<dbReference type="InterPro" id="IPR029052">
    <property type="entry name" value="Metallo-depent_PP-like"/>
</dbReference>
<comment type="function">
    <text evidence="13 15">Possesses two activities: a DNA synthesis (polymerase) and an exonucleolytic activity that degrades single-stranded DNA in the 3' to 5' direction. Has a template-primer preference which is characteristic of a replicative DNA polymerase.</text>
</comment>
<keyword evidence="7 15" id="KW-0540">Nuclease</keyword>
<evidence type="ECO:0000313" key="18">
    <source>
        <dbReference type="Proteomes" id="UP000058925"/>
    </source>
</evidence>
<reference evidence="18" key="1">
    <citation type="submission" date="2015-10" db="EMBL/GenBank/DDBJ databases">
        <title>Niche specialization of a soil ammonia-oxidizing archaeon, Candidatus Nitrosocosmicus oleophilus.</title>
        <authorList>
            <person name="Jung M.-Y."/>
            <person name="Rhee S.-K."/>
        </authorList>
    </citation>
    <scope>NUCLEOTIDE SEQUENCE [LARGE SCALE GENOMIC DNA]</scope>
    <source>
        <strain evidence="18">MY3</strain>
    </source>
</reference>
<gene>
    <name evidence="15" type="primary">polB</name>
    <name evidence="17" type="ORF">NMY3_00625</name>
</gene>
<keyword evidence="10 15" id="KW-0239">DNA-directed DNA polymerase</keyword>
<keyword evidence="9 15" id="KW-0269">Exonuclease</keyword>
<dbReference type="PANTHER" id="PTHR10416">
    <property type="entry name" value="DNA POLYMERASE DELTA SUBUNIT 2"/>
    <property type="match status" value="1"/>
</dbReference>
<evidence type="ECO:0000256" key="2">
    <source>
        <dbReference type="ARBA" id="ARBA00006035"/>
    </source>
</evidence>
<dbReference type="EMBL" id="CP012850">
    <property type="protein sequence ID" value="ALI34834.1"/>
    <property type="molecule type" value="Genomic_DNA"/>
</dbReference>
<dbReference type="Proteomes" id="UP000058925">
    <property type="component" value="Chromosome"/>
</dbReference>
<dbReference type="GO" id="GO:0003887">
    <property type="term" value="F:DNA-directed DNA polymerase activity"/>
    <property type="evidence" value="ECO:0007669"/>
    <property type="project" value="UniProtKB-UniRule"/>
</dbReference>
<dbReference type="EC" id="3.1.11.1" evidence="15"/>
<dbReference type="HAMAP" id="MF_00325">
    <property type="entry name" value="DNApol_II_A_arch"/>
    <property type="match status" value="1"/>
</dbReference>
<evidence type="ECO:0000256" key="8">
    <source>
        <dbReference type="ARBA" id="ARBA00022801"/>
    </source>
</evidence>
<dbReference type="Gene3D" id="3.60.21.50">
    <property type="match status" value="1"/>
</dbReference>
<dbReference type="InterPro" id="IPR011149">
    <property type="entry name" value="Pol2_small_arc"/>
</dbReference>
<proteinExistence type="inferred from homology"/>
<evidence type="ECO:0000256" key="10">
    <source>
        <dbReference type="ARBA" id="ARBA00022932"/>
    </source>
</evidence>
<dbReference type="RefSeq" id="WP_231100201.1">
    <property type="nucleotide sequence ID" value="NZ_CP012850.1"/>
</dbReference>
<evidence type="ECO:0000256" key="5">
    <source>
        <dbReference type="ARBA" id="ARBA00022695"/>
    </source>
</evidence>
<comment type="subunit">
    <text evidence="3 15">Heterodimer of a large subunit and a small subunit.</text>
</comment>
<keyword evidence="18" id="KW-1185">Reference proteome</keyword>
<evidence type="ECO:0000256" key="1">
    <source>
        <dbReference type="ARBA" id="ARBA00000563"/>
    </source>
</evidence>
<dbReference type="GO" id="GO:0003677">
    <property type="term" value="F:DNA binding"/>
    <property type="evidence" value="ECO:0007669"/>
    <property type="project" value="UniProtKB-UniRule"/>
</dbReference>
<evidence type="ECO:0000256" key="4">
    <source>
        <dbReference type="ARBA" id="ARBA00022679"/>
    </source>
</evidence>
<dbReference type="EC" id="2.7.7.7" evidence="15"/>
<keyword evidence="4 15" id="KW-0808">Transferase</keyword>
<name>A0A654LTV8_9ARCH</name>
<dbReference type="GO" id="GO:0006271">
    <property type="term" value="P:DNA strand elongation involved in DNA replication"/>
    <property type="evidence" value="ECO:0007669"/>
    <property type="project" value="TreeGrafter"/>
</dbReference>
<dbReference type="InterPro" id="IPR007185">
    <property type="entry name" value="DNA_pol_a/d/e_bsu"/>
</dbReference>
<dbReference type="PANTHER" id="PTHR10416:SF0">
    <property type="entry name" value="DNA POLYMERASE DELTA SUBUNIT 2"/>
    <property type="match status" value="1"/>
</dbReference>
<dbReference type="SUPFAM" id="SSF56300">
    <property type="entry name" value="Metallo-dependent phosphatases"/>
    <property type="match status" value="1"/>
</dbReference>
<organism evidence="17 18">
    <name type="scientific">Candidatus Nitrosocosmicus oleophilus</name>
    <dbReference type="NCBI Taxonomy" id="1353260"/>
    <lineage>
        <taxon>Archaea</taxon>
        <taxon>Nitrososphaerota</taxon>
        <taxon>Nitrososphaeria</taxon>
        <taxon>Nitrososphaerales</taxon>
        <taxon>Nitrososphaeraceae</taxon>
        <taxon>Candidatus Nitrosocosmicus</taxon>
    </lineage>
</organism>
<keyword evidence="12 15" id="KW-0511">Multifunctional enzyme</keyword>
<dbReference type="PIRSF" id="PIRSF000803">
    <property type="entry name" value="Arc_Pol2_small"/>
    <property type="match status" value="1"/>
</dbReference>
<keyword evidence="5 15" id="KW-0548">Nucleotidyltransferase</keyword>
<feature type="domain" description="DNA polymerase alpha/delta/epsilon subunit B" evidence="16">
    <location>
        <begin position="282"/>
        <end position="480"/>
    </location>
</feature>
<comment type="catalytic activity">
    <reaction evidence="1 15">
        <text>Exonucleolytic cleavage in the 3'- to 5'-direction to yield nucleoside 5'-phosphates.</text>
        <dbReference type="EC" id="3.1.11.1"/>
    </reaction>
</comment>
<evidence type="ECO:0000313" key="17">
    <source>
        <dbReference type="EMBL" id="ALI34834.1"/>
    </source>
</evidence>
<evidence type="ECO:0000256" key="14">
    <source>
        <dbReference type="ARBA" id="ARBA00049244"/>
    </source>
</evidence>
<comment type="catalytic activity">
    <reaction evidence="14 15">
        <text>DNA(n) + a 2'-deoxyribonucleoside 5'-triphosphate = DNA(n+1) + diphosphate</text>
        <dbReference type="Rhea" id="RHEA:22508"/>
        <dbReference type="Rhea" id="RHEA-COMP:17339"/>
        <dbReference type="Rhea" id="RHEA-COMP:17340"/>
        <dbReference type="ChEBI" id="CHEBI:33019"/>
        <dbReference type="ChEBI" id="CHEBI:61560"/>
        <dbReference type="ChEBI" id="CHEBI:173112"/>
        <dbReference type="EC" id="2.7.7.7"/>
    </reaction>
</comment>
<dbReference type="GO" id="GO:0042575">
    <property type="term" value="C:DNA polymerase complex"/>
    <property type="evidence" value="ECO:0007669"/>
    <property type="project" value="TreeGrafter"/>
</dbReference>
<evidence type="ECO:0000256" key="6">
    <source>
        <dbReference type="ARBA" id="ARBA00022705"/>
    </source>
</evidence>
<comment type="similarity">
    <text evidence="2 15">Belongs to the DNA polymerase delta/II small subunit family.</text>
</comment>
<dbReference type="GeneID" id="60420780"/>
<keyword evidence="11 15" id="KW-0238">DNA-binding</keyword>
<evidence type="ECO:0000256" key="11">
    <source>
        <dbReference type="ARBA" id="ARBA00023125"/>
    </source>
</evidence>
<dbReference type="AlphaFoldDB" id="A0A654LTV8"/>
<keyword evidence="8 15" id="KW-0378">Hydrolase</keyword>
<dbReference type="Pfam" id="PF04042">
    <property type="entry name" value="DNA_pol_E_B"/>
    <property type="match status" value="1"/>
</dbReference>
<dbReference type="NCBIfam" id="NF003118">
    <property type="entry name" value="PRK04036.1-3"/>
    <property type="match status" value="1"/>
</dbReference>
<sequence length="539" mass="61292">MTDNSDLLKIISFITSKGFQIHPDALVLIENLQVDVYQIVEEILMIKRERDGSKVILSDDIKNILKFSTNSSLIVNDNASNGTTIVNKLDHSEIIDTKKNNEETILELVTRDFDDFENNYYVNNIIYDSNNSINSGEGVEGYTSLFRSRFDKSLKILSNRPDSKRIKKIAFIKQFLNQSRINPKSQSKENLEESLFIAGLIMEKKIKKNSYNLTIDDQSGLLEAFAYDEDLKKQISSLILDQMVMIELENNSKRKNHIIKKIFSLDVPDRIPNRSHSEVYSVLISDLHIGSKFFMEDEFQMFLNWLNGNEENKDIVSKIKYICICGDLIDGIGIFPHQDRELFEKDSFSQMEHATNLLAKIPKHIKVFMIPGNHDLGRRALPQPAIPRKYADKIYSLNNITMLGNPCMINMEGVKTLMFHGQSLDDTIATIPGLSYSKPAEAMKILLKSRHLSPIYGQRTPIAPELEDMMVIEDVPDIFHSGHVHVIDVDSYKGTLVVNSGAWQTQTPFQRAMGITPTPGIAIVVNLATLRPYQINFAN</sequence>